<dbReference type="InterPro" id="IPR026444">
    <property type="entry name" value="Secre_tail"/>
</dbReference>
<dbReference type="CDD" id="cd08023">
    <property type="entry name" value="GH16_laminarinase_like"/>
    <property type="match status" value="1"/>
</dbReference>
<dbReference type="InterPro" id="IPR050546">
    <property type="entry name" value="Glycosyl_Hydrlase_16"/>
</dbReference>
<dbReference type="Gene3D" id="2.60.120.200">
    <property type="match status" value="1"/>
</dbReference>
<comment type="caution">
    <text evidence="3">The sequence shown here is derived from an EMBL/GenBank/DDBJ whole genome shotgun (WGS) entry which is preliminary data.</text>
</comment>
<organism evidence="3">
    <name type="scientific">bioreactor metagenome</name>
    <dbReference type="NCBI Taxonomy" id="1076179"/>
    <lineage>
        <taxon>unclassified sequences</taxon>
        <taxon>metagenomes</taxon>
        <taxon>ecological metagenomes</taxon>
    </lineage>
</organism>
<sequence>MNRIYIICVSLLLTRLVTFSQEPDPYVADPNPAREIPGMALIWSDEFNTDGKPDPKNWKYERGFVRNEELQWYQPDNVNCRDGLLVIEGKQEQVVNPNYLEGSTDWKRNRQYANYTSSSIISQGLQQFQYGRFEIRARIDTTMGSWPAIWTKGINGKWPYCGEIDIMEFYRDKVSGIRTKPILLANVAWGHATYSWGAWNTQKVALTYFTAKDPDWCEKFHVWRMDWTADSIKLYLDDELLNTTPVDKTKNPDGYVPQEPHRQKHFILLNLAIGANGGNPVASDYPIKYEVDYVRVYQPIPNAVQEEKENKSRIFPNPFADFLVVDTEDEIQNISIYTVTGQLLFQQNSLPERKLNLSELESGYYIIRLKFYDGYELVRQIIKK</sequence>
<dbReference type="NCBIfam" id="TIGR04183">
    <property type="entry name" value="Por_Secre_tail"/>
    <property type="match status" value="1"/>
</dbReference>
<feature type="domain" description="GH16" evidence="2">
    <location>
        <begin position="17"/>
        <end position="302"/>
    </location>
</feature>
<evidence type="ECO:0000313" key="3">
    <source>
        <dbReference type="EMBL" id="MPL90591.1"/>
    </source>
</evidence>
<evidence type="ECO:0000259" key="2">
    <source>
        <dbReference type="PROSITE" id="PS51762"/>
    </source>
</evidence>
<dbReference type="Pfam" id="PF00722">
    <property type="entry name" value="Glyco_hydro_16"/>
    <property type="match status" value="1"/>
</dbReference>
<dbReference type="GO" id="GO:0004553">
    <property type="term" value="F:hydrolase activity, hydrolyzing O-glycosyl compounds"/>
    <property type="evidence" value="ECO:0007669"/>
    <property type="project" value="InterPro"/>
</dbReference>
<dbReference type="InterPro" id="IPR000757">
    <property type="entry name" value="Beta-glucanase-like"/>
</dbReference>
<dbReference type="GO" id="GO:0005975">
    <property type="term" value="P:carbohydrate metabolic process"/>
    <property type="evidence" value="ECO:0007669"/>
    <property type="project" value="InterPro"/>
</dbReference>
<name>A0A644VH33_9ZZZZ</name>
<dbReference type="SUPFAM" id="SSF49899">
    <property type="entry name" value="Concanavalin A-like lectins/glucanases"/>
    <property type="match status" value="1"/>
</dbReference>
<protein>
    <recommendedName>
        <fullName evidence="2">GH16 domain-containing protein</fullName>
    </recommendedName>
</protein>
<dbReference type="PROSITE" id="PS51762">
    <property type="entry name" value="GH16_2"/>
    <property type="match status" value="1"/>
</dbReference>
<dbReference type="PANTHER" id="PTHR10963">
    <property type="entry name" value="GLYCOSYL HYDROLASE-RELATED"/>
    <property type="match status" value="1"/>
</dbReference>
<dbReference type="Pfam" id="PF18962">
    <property type="entry name" value="Por_Secre_tail"/>
    <property type="match status" value="1"/>
</dbReference>
<gene>
    <name evidence="3" type="ORF">SDC9_36645</name>
</gene>
<dbReference type="PANTHER" id="PTHR10963:SF55">
    <property type="entry name" value="GLYCOSIDE HYDROLASE FAMILY 16 PROTEIN"/>
    <property type="match status" value="1"/>
</dbReference>
<proteinExistence type="inferred from homology"/>
<comment type="similarity">
    <text evidence="1">Belongs to the glycosyl hydrolase 16 family.</text>
</comment>
<accession>A0A644VH33</accession>
<dbReference type="AlphaFoldDB" id="A0A644VH33"/>
<evidence type="ECO:0000256" key="1">
    <source>
        <dbReference type="ARBA" id="ARBA00006865"/>
    </source>
</evidence>
<dbReference type="InterPro" id="IPR013320">
    <property type="entry name" value="ConA-like_dom_sf"/>
</dbReference>
<dbReference type="EMBL" id="VSSQ01000308">
    <property type="protein sequence ID" value="MPL90591.1"/>
    <property type="molecule type" value="Genomic_DNA"/>
</dbReference>
<reference evidence="3" key="1">
    <citation type="submission" date="2019-08" db="EMBL/GenBank/DDBJ databases">
        <authorList>
            <person name="Kucharzyk K."/>
            <person name="Murdoch R.W."/>
            <person name="Higgins S."/>
            <person name="Loffler F."/>
        </authorList>
    </citation>
    <scope>NUCLEOTIDE SEQUENCE</scope>
</reference>